<dbReference type="Proteomes" id="UP000196027">
    <property type="component" value="Chromosome"/>
</dbReference>
<dbReference type="AlphaFoldDB" id="A0A1Y0I7Y6"/>
<dbReference type="KEGG" id="ome:OLMES_1530"/>
<reference evidence="2 3" key="1">
    <citation type="submission" date="2017-05" db="EMBL/GenBank/DDBJ databases">
        <title>Genomic insights into alkan degradation activity of Oleiphilus messinensis.</title>
        <authorList>
            <person name="Kozyavkin S.A."/>
            <person name="Slesarev A.I."/>
            <person name="Golyshin P.N."/>
            <person name="Korzhenkov A."/>
            <person name="Golyshina O.N."/>
            <person name="Toshchakov S.V."/>
        </authorList>
    </citation>
    <scope>NUCLEOTIDE SEQUENCE [LARGE SCALE GENOMIC DNA]</scope>
    <source>
        <strain evidence="2 3">ME102</strain>
    </source>
</reference>
<evidence type="ECO:0000313" key="2">
    <source>
        <dbReference type="EMBL" id="ARU55605.1"/>
    </source>
</evidence>
<sequence>MLKNFSATLILIFTLLSGGCAMATDLTMNWEWPADREPTDKLIISVEGINKHSSGWFGLKKSPSFVEAMPDPVDLTGKVLSGSDLLSQKSIVITLPKLELGEVSAGELLAVGVIGDKTCICVRKVTDKDEDLSEWKCSQD</sequence>
<dbReference type="PROSITE" id="PS51257">
    <property type="entry name" value="PROKAR_LIPOPROTEIN"/>
    <property type="match status" value="1"/>
</dbReference>
<accession>A0A1Y0I7Y6</accession>
<evidence type="ECO:0008006" key="4">
    <source>
        <dbReference type="Google" id="ProtNLM"/>
    </source>
</evidence>
<name>A0A1Y0I7Y6_9GAMM</name>
<organism evidence="2 3">
    <name type="scientific">Oleiphilus messinensis</name>
    <dbReference type="NCBI Taxonomy" id="141451"/>
    <lineage>
        <taxon>Bacteria</taxon>
        <taxon>Pseudomonadati</taxon>
        <taxon>Pseudomonadota</taxon>
        <taxon>Gammaproteobacteria</taxon>
        <taxon>Oceanospirillales</taxon>
        <taxon>Oleiphilaceae</taxon>
        <taxon>Oleiphilus</taxon>
    </lineage>
</organism>
<keyword evidence="3" id="KW-1185">Reference proteome</keyword>
<gene>
    <name evidence="2" type="ORF">OLMES_1530</name>
</gene>
<dbReference type="EMBL" id="CP021425">
    <property type="protein sequence ID" value="ARU55605.1"/>
    <property type="molecule type" value="Genomic_DNA"/>
</dbReference>
<protein>
    <recommendedName>
        <fullName evidence="4">Lipoprotein</fullName>
    </recommendedName>
</protein>
<evidence type="ECO:0000256" key="1">
    <source>
        <dbReference type="SAM" id="SignalP"/>
    </source>
</evidence>
<evidence type="ECO:0000313" key="3">
    <source>
        <dbReference type="Proteomes" id="UP000196027"/>
    </source>
</evidence>
<keyword evidence="1" id="KW-0732">Signal</keyword>
<proteinExistence type="predicted"/>
<feature type="signal peptide" evidence="1">
    <location>
        <begin position="1"/>
        <end position="23"/>
    </location>
</feature>
<feature type="chain" id="PRO_5012168894" description="Lipoprotein" evidence="1">
    <location>
        <begin position="24"/>
        <end position="140"/>
    </location>
</feature>